<sequence>MENKSKRDEVIELATKLFIYTDYQWWDKLLEEVLTENVWFDMSSLGAGAGKNLSAKEICDMWKAGFAGIDAVHHQAGNFLVDFKSEAIEAKVLCYAIALHYKKAATQGNTREFVGSYDLHCVLTDKGWRIDSFTYNIKYSNGNVDFK</sequence>
<proteinExistence type="predicted"/>
<dbReference type="OrthoDB" id="2599042at2"/>
<organism evidence="2 3">
    <name type="scientific">Ohtaekwangia koreensis</name>
    <dbReference type="NCBI Taxonomy" id="688867"/>
    <lineage>
        <taxon>Bacteria</taxon>
        <taxon>Pseudomonadati</taxon>
        <taxon>Bacteroidota</taxon>
        <taxon>Cytophagia</taxon>
        <taxon>Cytophagales</taxon>
        <taxon>Fulvivirgaceae</taxon>
        <taxon>Ohtaekwangia</taxon>
    </lineage>
</organism>
<dbReference type="Gene3D" id="3.10.450.50">
    <property type="match status" value="1"/>
</dbReference>
<gene>
    <name evidence="2" type="ORF">SAMN05660236_2631</name>
</gene>
<accession>A0A1T5L6C1</accession>
<dbReference type="InterPro" id="IPR032710">
    <property type="entry name" value="NTF2-like_dom_sf"/>
</dbReference>
<dbReference type="Proteomes" id="UP000190961">
    <property type="component" value="Unassembled WGS sequence"/>
</dbReference>
<dbReference type="AlphaFoldDB" id="A0A1T5L6C1"/>
<evidence type="ECO:0000313" key="2">
    <source>
        <dbReference type="EMBL" id="SKC71597.1"/>
    </source>
</evidence>
<protein>
    <submittedName>
        <fullName evidence="2">SnoaL-like domain-containing protein</fullName>
    </submittedName>
</protein>
<dbReference type="Pfam" id="PF13577">
    <property type="entry name" value="SnoaL_4"/>
    <property type="match status" value="1"/>
</dbReference>
<dbReference type="SUPFAM" id="SSF54427">
    <property type="entry name" value="NTF2-like"/>
    <property type="match status" value="1"/>
</dbReference>
<name>A0A1T5L6C1_9BACT</name>
<evidence type="ECO:0000313" key="3">
    <source>
        <dbReference type="Proteomes" id="UP000190961"/>
    </source>
</evidence>
<feature type="domain" description="SnoaL-like" evidence="1">
    <location>
        <begin position="6"/>
        <end position="133"/>
    </location>
</feature>
<dbReference type="STRING" id="688867.SAMN05660236_2631"/>
<evidence type="ECO:0000259" key="1">
    <source>
        <dbReference type="Pfam" id="PF13577"/>
    </source>
</evidence>
<reference evidence="2 3" key="1">
    <citation type="submission" date="2017-02" db="EMBL/GenBank/DDBJ databases">
        <authorList>
            <person name="Peterson S.W."/>
        </authorList>
    </citation>
    <scope>NUCLEOTIDE SEQUENCE [LARGE SCALE GENOMIC DNA]</scope>
    <source>
        <strain evidence="2 3">DSM 25262</strain>
    </source>
</reference>
<keyword evidence="3" id="KW-1185">Reference proteome</keyword>
<dbReference type="EMBL" id="FUZU01000002">
    <property type="protein sequence ID" value="SKC71597.1"/>
    <property type="molecule type" value="Genomic_DNA"/>
</dbReference>
<dbReference type="RefSeq" id="WP_079687221.1">
    <property type="nucleotide sequence ID" value="NZ_FUZU01000002.1"/>
</dbReference>
<dbReference type="InterPro" id="IPR037401">
    <property type="entry name" value="SnoaL-like"/>
</dbReference>